<evidence type="ECO:0000259" key="2">
    <source>
        <dbReference type="PROSITE" id="PS50017"/>
    </source>
</evidence>
<proteinExistence type="predicted"/>
<dbReference type="InterPro" id="IPR000488">
    <property type="entry name" value="Death_dom"/>
</dbReference>
<dbReference type="OrthoDB" id="194358at2759"/>
<dbReference type="PROSITE" id="PS50017">
    <property type="entry name" value="DEATH_DOMAIN"/>
    <property type="match status" value="1"/>
</dbReference>
<name>A0A1X7SSQ0_AMPQE</name>
<dbReference type="GO" id="GO:0007165">
    <property type="term" value="P:signal transduction"/>
    <property type="evidence" value="ECO:0007669"/>
    <property type="project" value="InterPro"/>
</dbReference>
<dbReference type="InParanoid" id="A0A1X7SSQ0"/>
<feature type="compositionally biased region" description="Pro residues" evidence="1">
    <location>
        <begin position="161"/>
        <end position="170"/>
    </location>
</feature>
<dbReference type="EnsemblMetazoa" id="Aqu2.1.05035_001">
    <property type="protein sequence ID" value="Aqu2.1.05035_001"/>
    <property type="gene ID" value="Aqu2.1.05035"/>
</dbReference>
<evidence type="ECO:0000313" key="3">
    <source>
        <dbReference type="EnsemblMetazoa" id="Aqu2.1.05035_001"/>
    </source>
</evidence>
<accession>A0A1X7SSQ0</accession>
<dbReference type="Gene3D" id="1.10.533.10">
    <property type="entry name" value="Death Domain, Fas"/>
    <property type="match status" value="1"/>
</dbReference>
<evidence type="ECO:0000256" key="1">
    <source>
        <dbReference type="SAM" id="MobiDB-lite"/>
    </source>
</evidence>
<organism evidence="3">
    <name type="scientific">Amphimedon queenslandica</name>
    <name type="common">Sponge</name>
    <dbReference type="NCBI Taxonomy" id="400682"/>
    <lineage>
        <taxon>Eukaryota</taxon>
        <taxon>Metazoa</taxon>
        <taxon>Porifera</taxon>
        <taxon>Demospongiae</taxon>
        <taxon>Heteroscleromorpha</taxon>
        <taxon>Haplosclerida</taxon>
        <taxon>Niphatidae</taxon>
        <taxon>Amphimedon</taxon>
    </lineage>
</organism>
<feature type="compositionally biased region" description="Low complexity" evidence="1">
    <location>
        <begin position="144"/>
        <end position="160"/>
    </location>
</feature>
<dbReference type="InterPro" id="IPR011029">
    <property type="entry name" value="DEATH-like_dom_sf"/>
</dbReference>
<protein>
    <recommendedName>
        <fullName evidence="2">Death domain-containing protein</fullName>
    </recommendedName>
</protein>
<feature type="domain" description="Death" evidence="2">
    <location>
        <begin position="50"/>
        <end position="103"/>
    </location>
</feature>
<dbReference type="AlphaFoldDB" id="A0A1X7SSQ0"/>
<dbReference type="CDD" id="cd01670">
    <property type="entry name" value="Death"/>
    <property type="match status" value="1"/>
</dbReference>
<sequence>WFDNSNDVQISNKEVKVEVDRLQSVDNSPLNYYTGPDYRSVIEAIHHVSNWEDLGLALQLDPSSIDAVKRSYNQIVEECRKEIIKKWMMTNDHPSWRSLCLALCTISVGHPNLAKSIGEMHPIKPAQQYNEPSDEEDSSQSAIPTPTTSTVSPSLPSHSILPPPLSPPNGPASILFKASGRS</sequence>
<feature type="region of interest" description="Disordered" evidence="1">
    <location>
        <begin position="125"/>
        <end position="182"/>
    </location>
</feature>
<reference evidence="3" key="1">
    <citation type="submission" date="2017-05" db="UniProtKB">
        <authorList>
            <consortium name="EnsemblMetazoa"/>
        </authorList>
    </citation>
    <scope>IDENTIFICATION</scope>
</reference>